<feature type="transmembrane region" description="Helical" evidence="8">
    <location>
        <begin position="73"/>
        <end position="97"/>
    </location>
</feature>
<evidence type="ECO:0000256" key="6">
    <source>
        <dbReference type="ARBA" id="ARBA00023136"/>
    </source>
</evidence>
<dbReference type="RefSeq" id="WP_243990101.1">
    <property type="nucleotide sequence ID" value="NZ_JALHLE010000002.1"/>
</dbReference>
<protein>
    <submittedName>
        <fullName evidence="9">MATE family efflux transporter</fullName>
    </submittedName>
</protein>
<gene>
    <name evidence="9" type="ORF">MTR64_01670</name>
</gene>
<organism evidence="9 10">
    <name type="scientific">Novosphingobium album</name>
    <name type="common">ex Hu et al. 2023</name>
    <dbReference type="NCBI Taxonomy" id="2930093"/>
    <lineage>
        <taxon>Bacteria</taxon>
        <taxon>Pseudomonadati</taxon>
        <taxon>Pseudomonadota</taxon>
        <taxon>Alphaproteobacteria</taxon>
        <taxon>Sphingomonadales</taxon>
        <taxon>Sphingomonadaceae</taxon>
        <taxon>Novosphingobium</taxon>
    </lineage>
</organism>
<evidence type="ECO:0000256" key="2">
    <source>
        <dbReference type="ARBA" id="ARBA00022448"/>
    </source>
</evidence>
<evidence type="ECO:0000313" key="10">
    <source>
        <dbReference type="Proteomes" id="UP001162880"/>
    </source>
</evidence>
<dbReference type="InterPro" id="IPR052031">
    <property type="entry name" value="Membrane_Transporter-Flippase"/>
</dbReference>
<dbReference type="PIRSF" id="PIRSF006603">
    <property type="entry name" value="DinF"/>
    <property type="match status" value="1"/>
</dbReference>
<feature type="transmembrane region" description="Helical" evidence="8">
    <location>
        <begin position="413"/>
        <end position="437"/>
    </location>
</feature>
<comment type="caution">
    <text evidence="9">The sequence shown here is derived from an EMBL/GenBank/DDBJ whole genome shotgun (WGS) entry which is preliminary data.</text>
</comment>
<dbReference type="PANTHER" id="PTHR43549">
    <property type="entry name" value="MULTIDRUG RESISTANCE PROTEIN YPNP-RELATED"/>
    <property type="match status" value="1"/>
</dbReference>
<keyword evidence="4 8" id="KW-0812">Transmembrane</keyword>
<name>A0ABT0AX09_9SPHN</name>
<keyword evidence="2" id="KW-0813">Transport</keyword>
<accession>A0ABT0AX09</accession>
<sequence length="477" mass="50681">MNEASPIPSGEDPTCETEVPPQELPTIRGDLTQGPILKTLLLFSVPMLLSNVLQTLNGSVNAIWVGRLLGESALAATANANVLMFLLYAAIFGFGMATTVRIGQHFGARDILAARKTFGSGTGFSAALAIAVAIAGWVYGPAMLHAMSTPDASREEALAYLRVMFLALPIASVGLMVSMAMRGAGDSKTPMFAMILTVVIDAVLNPVLIMGFGPIPQLGITGSAAATAFANIAGLVYQVWRIYRQDLPMRLRGHELGYFLPRSEDLRYIVTKGLPMGAQMLIVSSASLIMVGLVNREGLDAAAAYGASLQLWNYLQMPAMAISSAVSAMVAQSLGAGDHGRVGKVTITGMFTNLVMSTTVAALIVGFDHTLLALFLGGDSPAMPIAEHIQLVCTASFVIVSITVILTGTMRAYGAVVAPLVIMFLGLYPGRLGFYWLARPVIDSEAVWWAYPVGSVLTVVLTLGYYRFGKWRSAFSM</sequence>
<evidence type="ECO:0000256" key="8">
    <source>
        <dbReference type="SAM" id="Phobius"/>
    </source>
</evidence>
<dbReference type="CDD" id="cd13138">
    <property type="entry name" value="MATE_yoeA_like"/>
    <property type="match status" value="1"/>
</dbReference>
<evidence type="ECO:0000256" key="3">
    <source>
        <dbReference type="ARBA" id="ARBA00022475"/>
    </source>
</evidence>
<evidence type="ECO:0000313" key="9">
    <source>
        <dbReference type="EMBL" id="MCJ2177264.1"/>
    </source>
</evidence>
<feature type="region of interest" description="Disordered" evidence="7">
    <location>
        <begin position="1"/>
        <end position="24"/>
    </location>
</feature>
<keyword evidence="3" id="KW-1003">Cell membrane</keyword>
<evidence type="ECO:0000256" key="4">
    <source>
        <dbReference type="ARBA" id="ARBA00022692"/>
    </source>
</evidence>
<dbReference type="InterPro" id="IPR002528">
    <property type="entry name" value="MATE_fam"/>
</dbReference>
<dbReference type="Proteomes" id="UP001162880">
    <property type="component" value="Unassembled WGS sequence"/>
</dbReference>
<feature type="transmembrane region" description="Helical" evidence="8">
    <location>
        <begin position="449"/>
        <end position="468"/>
    </location>
</feature>
<evidence type="ECO:0000256" key="1">
    <source>
        <dbReference type="ARBA" id="ARBA00004429"/>
    </source>
</evidence>
<feature type="transmembrane region" description="Helical" evidence="8">
    <location>
        <begin position="159"/>
        <end position="180"/>
    </location>
</feature>
<proteinExistence type="predicted"/>
<feature type="transmembrane region" description="Helical" evidence="8">
    <location>
        <begin position="388"/>
        <end position="406"/>
    </location>
</feature>
<dbReference type="EMBL" id="JALHLE010000002">
    <property type="protein sequence ID" value="MCJ2177264.1"/>
    <property type="molecule type" value="Genomic_DNA"/>
</dbReference>
<feature type="transmembrane region" description="Helical" evidence="8">
    <location>
        <begin position="218"/>
        <end position="240"/>
    </location>
</feature>
<keyword evidence="10" id="KW-1185">Reference proteome</keyword>
<reference evidence="9" key="1">
    <citation type="submission" date="2022-03" db="EMBL/GenBank/DDBJ databases">
        <title>Identification of a novel bacterium isolated from mangrove sediments.</title>
        <authorList>
            <person name="Pan X."/>
        </authorList>
    </citation>
    <scope>NUCLEOTIDE SEQUENCE</scope>
    <source>
        <strain evidence="9">B2580</strain>
    </source>
</reference>
<evidence type="ECO:0000256" key="5">
    <source>
        <dbReference type="ARBA" id="ARBA00022989"/>
    </source>
</evidence>
<dbReference type="PANTHER" id="PTHR43549:SF3">
    <property type="entry name" value="MULTIDRUG RESISTANCE PROTEIN YPNP-RELATED"/>
    <property type="match status" value="1"/>
</dbReference>
<evidence type="ECO:0000256" key="7">
    <source>
        <dbReference type="SAM" id="MobiDB-lite"/>
    </source>
</evidence>
<feature type="transmembrane region" description="Helical" evidence="8">
    <location>
        <begin position="354"/>
        <end position="376"/>
    </location>
</feature>
<feature type="transmembrane region" description="Helical" evidence="8">
    <location>
        <begin position="118"/>
        <end position="139"/>
    </location>
</feature>
<feature type="transmembrane region" description="Helical" evidence="8">
    <location>
        <begin position="192"/>
        <end position="212"/>
    </location>
</feature>
<dbReference type="InterPro" id="IPR048279">
    <property type="entry name" value="MdtK-like"/>
</dbReference>
<dbReference type="Pfam" id="PF01554">
    <property type="entry name" value="MatE"/>
    <property type="match status" value="2"/>
</dbReference>
<keyword evidence="6 8" id="KW-0472">Membrane</keyword>
<keyword evidence="5 8" id="KW-1133">Transmembrane helix</keyword>
<dbReference type="NCBIfam" id="TIGR00797">
    <property type="entry name" value="matE"/>
    <property type="match status" value="1"/>
</dbReference>
<comment type="subcellular location">
    <subcellularLocation>
        <location evidence="1">Cell inner membrane</location>
        <topology evidence="1">Multi-pass membrane protein</topology>
    </subcellularLocation>
</comment>